<name>A0A0Q3X9N1_AMAAE</name>
<accession>A0A0Q3X9N1</accession>
<protein>
    <submittedName>
        <fullName evidence="1">Uncharacterized protein</fullName>
    </submittedName>
</protein>
<reference evidence="1 2" key="1">
    <citation type="submission" date="2015-10" db="EMBL/GenBank/DDBJ databases">
        <authorList>
            <person name="Gilbert D.G."/>
        </authorList>
    </citation>
    <scope>NUCLEOTIDE SEQUENCE [LARGE SCALE GENOMIC DNA]</scope>
    <source>
        <strain evidence="1">FVVF132</strain>
    </source>
</reference>
<sequence length="68" mass="7709">MKVCKKLRKKAEAKKLKDCFSPNQGLVQALDEPSEEPSIQDHEELPMMSKDTPGTFYDIAQEIMLNLA</sequence>
<gene>
    <name evidence="1" type="ORF">AAES_07817</name>
</gene>
<organism evidence="1 2">
    <name type="scientific">Amazona aestiva</name>
    <name type="common">Blue-fronted Amazon parrot</name>
    <dbReference type="NCBI Taxonomy" id="12930"/>
    <lineage>
        <taxon>Eukaryota</taxon>
        <taxon>Metazoa</taxon>
        <taxon>Chordata</taxon>
        <taxon>Craniata</taxon>
        <taxon>Vertebrata</taxon>
        <taxon>Euteleostomi</taxon>
        <taxon>Archelosauria</taxon>
        <taxon>Archosauria</taxon>
        <taxon>Dinosauria</taxon>
        <taxon>Saurischia</taxon>
        <taxon>Theropoda</taxon>
        <taxon>Coelurosauria</taxon>
        <taxon>Aves</taxon>
        <taxon>Neognathae</taxon>
        <taxon>Neoaves</taxon>
        <taxon>Telluraves</taxon>
        <taxon>Australaves</taxon>
        <taxon>Psittaciformes</taxon>
        <taxon>Psittacidae</taxon>
        <taxon>Amazona</taxon>
    </lineage>
</organism>
<evidence type="ECO:0000313" key="2">
    <source>
        <dbReference type="Proteomes" id="UP000051836"/>
    </source>
</evidence>
<evidence type="ECO:0000313" key="1">
    <source>
        <dbReference type="EMBL" id="KQL60371.1"/>
    </source>
</evidence>
<dbReference type="Proteomes" id="UP000051836">
    <property type="component" value="Unassembled WGS sequence"/>
</dbReference>
<proteinExistence type="predicted"/>
<dbReference type="EMBL" id="LMAW01000151">
    <property type="protein sequence ID" value="KQL60371.1"/>
    <property type="molecule type" value="Genomic_DNA"/>
</dbReference>
<dbReference type="AlphaFoldDB" id="A0A0Q3X9N1"/>
<comment type="caution">
    <text evidence="1">The sequence shown here is derived from an EMBL/GenBank/DDBJ whole genome shotgun (WGS) entry which is preliminary data.</text>
</comment>
<keyword evidence="2" id="KW-1185">Reference proteome</keyword>